<reference evidence="2 3" key="1">
    <citation type="journal article" date="2012" name="Genome Biol.">
        <title>The genome of the polar eukaryotic microalga coccomyxa subellipsoidea reveals traits of cold adaptation.</title>
        <authorList>
            <person name="Blanc G."/>
            <person name="Agarkova I."/>
            <person name="Grimwood J."/>
            <person name="Kuo A."/>
            <person name="Brueggeman A."/>
            <person name="Dunigan D."/>
            <person name="Gurnon J."/>
            <person name="Ladunga I."/>
            <person name="Lindquist E."/>
            <person name="Lucas S."/>
            <person name="Pangilinan J."/>
            <person name="Proschold T."/>
            <person name="Salamov A."/>
            <person name="Schmutz J."/>
            <person name="Weeks D."/>
            <person name="Yamada T."/>
            <person name="Claverie J.M."/>
            <person name="Grigoriev I."/>
            <person name="Van Etten J."/>
            <person name="Lomsadze A."/>
            <person name="Borodovsky M."/>
        </authorList>
    </citation>
    <scope>NUCLEOTIDE SEQUENCE [LARGE SCALE GENOMIC DNA]</scope>
    <source>
        <strain evidence="2 3">C-169</strain>
    </source>
</reference>
<dbReference type="Pfam" id="PF13508">
    <property type="entry name" value="Acetyltransf_7"/>
    <property type="match status" value="1"/>
</dbReference>
<evidence type="ECO:0000259" key="1">
    <source>
        <dbReference type="PROSITE" id="PS51186"/>
    </source>
</evidence>
<keyword evidence="3" id="KW-1185">Reference proteome</keyword>
<dbReference type="Proteomes" id="UP000007264">
    <property type="component" value="Unassembled WGS sequence"/>
</dbReference>
<accession>I0YJ89</accession>
<dbReference type="CDD" id="cd04301">
    <property type="entry name" value="NAT_SF"/>
    <property type="match status" value="1"/>
</dbReference>
<dbReference type="InterPro" id="IPR052523">
    <property type="entry name" value="Trichothecene_AcTrans"/>
</dbReference>
<protein>
    <recommendedName>
        <fullName evidence="1">N-acetyltransferase domain-containing protein</fullName>
    </recommendedName>
</protein>
<dbReference type="eggNOG" id="ENOG502SCKT">
    <property type="taxonomic scope" value="Eukaryota"/>
</dbReference>
<evidence type="ECO:0000313" key="2">
    <source>
        <dbReference type="EMBL" id="EIE18458.1"/>
    </source>
</evidence>
<dbReference type="SUPFAM" id="SSF55729">
    <property type="entry name" value="Acyl-CoA N-acyltransferases (Nat)"/>
    <property type="match status" value="1"/>
</dbReference>
<gene>
    <name evidence="2" type="ORF">COCSUDRAFT_45262</name>
</gene>
<dbReference type="OrthoDB" id="545632at2759"/>
<dbReference type="PROSITE" id="PS51186">
    <property type="entry name" value="GNAT"/>
    <property type="match status" value="1"/>
</dbReference>
<feature type="domain" description="N-acetyltransferase" evidence="1">
    <location>
        <begin position="93"/>
        <end position="178"/>
    </location>
</feature>
<dbReference type="InterPro" id="IPR016181">
    <property type="entry name" value="Acyl_CoA_acyltransferase"/>
</dbReference>
<sequence>MANDPIACYLVKGSSIGRFWDVMITQYLTPTQSELNFITEGAKAAVLARVYPDEKASAFQSFLFTLRMVPCFSTKRLRAALRMGDKMDSTKDAFGKEHGSYIYVFLLGARPEWQGRGLGSALLQHLNSIADAKGMHCYLESSSERSRRLYMRHGYVEIETIKAARDAPPMFLMSRTPSNLLTGTNGNGVL</sequence>
<dbReference type="Gene3D" id="3.40.630.30">
    <property type="match status" value="1"/>
</dbReference>
<name>I0YJ89_COCSC</name>
<dbReference type="GeneID" id="17036515"/>
<comment type="caution">
    <text evidence="2">The sequence shown here is derived from an EMBL/GenBank/DDBJ whole genome shotgun (WGS) entry which is preliminary data.</text>
</comment>
<dbReference type="KEGG" id="csl:COCSUDRAFT_45262"/>
<dbReference type="AlphaFoldDB" id="I0YJ89"/>
<dbReference type="GO" id="GO:0016747">
    <property type="term" value="F:acyltransferase activity, transferring groups other than amino-acyl groups"/>
    <property type="evidence" value="ECO:0007669"/>
    <property type="project" value="InterPro"/>
</dbReference>
<organism evidence="2 3">
    <name type="scientific">Coccomyxa subellipsoidea (strain C-169)</name>
    <name type="common">Green microalga</name>
    <dbReference type="NCBI Taxonomy" id="574566"/>
    <lineage>
        <taxon>Eukaryota</taxon>
        <taxon>Viridiplantae</taxon>
        <taxon>Chlorophyta</taxon>
        <taxon>core chlorophytes</taxon>
        <taxon>Trebouxiophyceae</taxon>
        <taxon>Trebouxiophyceae incertae sedis</taxon>
        <taxon>Coccomyxaceae</taxon>
        <taxon>Coccomyxa</taxon>
        <taxon>Coccomyxa subellipsoidea</taxon>
    </lineage>
</organism>
<dbReference type="PANTHER" id="PTHR42791">
    <property type="entry name" value="GNAT FAMILY ACETYLTRANSFERASE"/>
    <property type="match status" value="1"/>
</dbReference>
<proteinExistence type="predicted"/>
<dbReference type="InterPro" id="IPR000182">
    <property type="entry name" value="GNAT_dom"/>
</dbReference>
<dbReference type="RefSeq" id="XP_005643002.1">
    <property type="nucleotide sequence ID" value="XM_005642945.1"/>
</dbReference>
<dbReference type="PANTHER" id="PTHR42791:SF1">
    <property type="entry name" value="N-ACETYLTRANSFERASE DOMAIN-CONTAINING PROTEIN"/>
    <property type="match status" value="1"/>
</dbReference>
<evidence type="ECO:0000313" key="3">
    <source>
        <dbReference type="Proteomes" id="UP000007264"/>
    </source>
</evidence>
<dbReference type="EMBL" id="AGSI01000023">
    <property type="protein sequence ID" value="EIE18458.1"/>
    <property type="molecule type" value="Genomic_DNA"/>
</dbReference>